<dbReference type="Proteomes" id="UP000095300">
    <property type="component" value="Unassembled WGS sequence"/>
</dbReference>
<dbReference type="Pfam" id="PF15341">
    <property type="entry name" value="SLX9"/>
    <property type="match status" value="1"/>
</dbReference>
<dbReference type="PANTHER" id="PTHR31109">
    <property type="entry name" value="PROTEIN FAM207A"/>
    <property type="match status" value="1"/>
</dbReference>
<organism evidence="4 5">
    <name type="scientific">Stomoxys calcitrans</name>
    <name type="common">Stable fly</name>
    <name type="synonym">Conops calcitrans</name>
    <dbReference type="NCBI Taxonomy" id="35570"/>
    <lineage>
        <taxon>Eukaryota</taxon>
        <taxon>Metazoa</taxon>
        <taxon>Ecdysozoa</taxon>
        <taxon>Arthropoda</taxon>
        <taxon>Hexapoda</taxon>
        <taxon>Insecta</taxon>
        <taxon>Pterygota</taxon>
        <taxon>Neoptera</taxon>
        <taxon>Endopterygota</taxon>
        <taxon>Diptera</taxon>
        <taxon>Brachycera</taxon>
        <taxon>Muscomorpha</taxon>
        <taxon>Muscoidea</taxon>
        <taxon>Muscidae</taxon>
        <taxon>Stomoxys</taxon>
    </lineage>
</organism>
<name>A0A1I8PCY5_STOCA</name>
<reference evidence="4" key="1">
    <citation type="submission" date="2020-05" db="UniProtKB">
        <authorList>
            <consortium name="EnsemblMetazoa"/>
        </authorList>
    </citation>
    <scope>IDENTIFICATION</scope>
    <source>
        <strain evidence="4">USDA</strain>
    </source>
</reference>
<evidence type="ECO:0000256" key="3">
    <source>
        <dbReference type="ARBA" id="ARBA00023242"/>
    </source>
</evidence>
<sequence>MGKVNKKAKIKSDSKIKFNNSKIEKKLQLDNEKSTTIKSKKEKYIQKRSKLVNKVGLYKQLQKEEANRRKAFSLVGDLKPLKDALPSLDEIIKLSKEDKDHLKTGIQEFDNGAKGQKCSSKRKLKLRREQFVRQVTSYQKVLNDPDFIKNPRDIISYHIKYTHGLLEK</sequence>
<dbReference type="VEuPathDB" id="VectorBase:SCAU006878"/>
<evidence type="ECO:0000313" key="5">
    <source>
        <dbReference type="Proteomes" id="UP000095300"/>
    </source>
</evidence>
<dbReference type="AlphaFoldDB" id="A0A1I8PCY5"/>
<dbReference type="PANTHER" id="PTHR31109:SF2">
    <property type="entry name" value="RIBOSOME BIOGENESIS PROTEIN SLX9 HOMOLOG"/>
    <property type="match status" value="1"/>
</dbReference>
<dbReference type="STRING" id="35570.A0A1I8PCY5"/>
<dbReference type="GO" id="GO:0000462">
    <property type="term" value="P:maturation of SSU-rRNA from tricistronic rRNA transcript (SSU-rRNA, 5.8S rRNA, LSU-rRNA)"/>
    <property type="evidence" value="ECO:0007669"/>
    <property type="project" value="InterPro"/>
</dbReference>
<dbReference type="GO" id="GO:0030686">
    <property type="term" value="C:90S preribosome"/>
    <property type="evidence" value="ECO:0007669"/>
    <property type="project" value="InterPro"/>
</dbReference>
<comment type="similarity">
    <text evidence="2">Belongs to the SLX9 family.</text>
</comment>
<evidence type="ECO:0008006" key="6">
    <source>
        <dbReference type="Google" id="ProtNLM"/>
    </source>
</evidence>
<comment type="subcellular location">
    <subcellularLocation>
        <location evidence="1">Nucleus</location>
        <location evidence="1">Nucleolus</location>
    </subcellularLocation>
</comment>
<accession>A0A1I8PCY5</accession>
<dbReference type="GO" id="GO:0030688">
    <property type="term" value="C:preribosome, small subunit precursor"/>
    <property type="evidence" value="ECO:0007669"/>
    <property type="project" value="InterPro"/>
</dbReference>
<keyword evidence="5" id="KW-1185">Reference proteome</keyword>
<protein>
    <recommendedName>
        <fullName evidence="6">Ribosome biogenesis protein slx9-like</fullName>
    </recommendedName>
</protein>
<evidence type="ECO:0000313" key="4">
    <source>
        <dbReference type="EnsemblMetazoa" id="SCAU006878-PA"/>
    </source>
</evidence>
<proteinExistence type="inferred from homology"/>
<dbReference type="InterPro" id="IPR028160">
    <property type="entry name" value="Slx9-like"/>
</dbReference>
<gene>
    <name evidence="4" type="primary">106095819</name>
</gene>
<dbReference type="EnsemblMetazoa" id="SCAU006878-RA">
    <property type="protein sequence ID" value="SCAU006878-PA"/>
    <property type="gene ID" value="SCAU006878"/>
</dbReference>
<evidence type="ECO:0000256" key="2">
    <source>
        <dbReference type="ARBA" id="ARBA00011022"/>
    </source>
</evidence>
<keyword evidence="3" id="KW-0539">Nucleus</keyword>
<dbReference type="GO" id="GO:0005730">
    <property type="term" value="C:nucleolus"/>
    <property type="evidence" value="ECO:0007669"/>
    <property type="project" value="UniProtKB-SubCell"/>
</dbReference>
<evidence type="ECO:0000256" key="1">
    <source>
        <dbReference type="ARBA" id="ARBA00004604"/>
    </source>
</evidence>